<keyword evidence="2" id="KW-0521">NADP</keyword>
<dbReference type="Pfam" id="PF05368">
    <property type="entry name" value="NmrA"/>
    <property type="match status" value="1"/>
</dbReference>
<dbReference type="AlphaFoldDB" id="A0A1B9IVB0"/>
<accession>A0A1B9IVB0</accession>
<keyword evidence="5" id="KW-1185">Reference proteome</keyword>
<dbReference type="InterPro" id="IPR036291">
    <property type="entry name" value="NAD(P)-bd_dom_sf"/>
</dbReference>
<gene>
    <name evidence="4" type="ORF">L486_02126</name>
</gene>
<reference evidence="4 5" key="1">
    <citation type="submission" date="2013-07" db="EMBL/GenBank/DDBJ databases">
        <title>The Genome Sequence of Kwoniella mangroviensis CBS10435.</title>
        <authorList>
            <consortium name="The Broad Institute Genome Sequencing Platform"/>
            <person name="Cuomo C."/>
            <person name="Litvintseva A."/>
            <person name="Chen Y."/>
            <person name="Heitman J."/>
            <person name="Sun S."/>
            <person name="Springer D."/>
            <person name="Dromer F."/>
            <person name="Young S.K."/>
            <person name="Zeng Q."/>
            <person name="Gargeya S."/>
            <person name="Fitzgerald M."/>
            <person name="Abouelleil A."/>
            <person name="Alvarado L."/>
            <person name="Berlin A.M."/>
            <person name="Chapman S.B."/>
            <person name="Dewar J."/>
            <person name="Goldberg J."/>
            <person name="Griggs A."/>
            <person name="Gujja S."/>
            <person name="Hansen M."/>
            <person name="Howarth C."/>
            <person name="Imamovic A."/>
            <person name="Larimer J."/>
            <person name="McCowan C."/>
            <person name="Murphy C."/>
            <person name="Pearson M."/>
            <person name="Priest M."/>
            <person name="Roberts A."/>
            <person name="Saif S."/>
            <person name="Shea T."/>
            <person name="Sykes S."/>
            <person name="Wortman J."/>
            <person name="Nusbaum C."/>
            <person name="Birren B."/>
        </authorList>
    </citation>
    <scope>NUCLEOTIDE SEQUENCE [LARGE SCALE GENOMIC DNA]</scope>
    <source>
        <strain evidence="4 5">CBS 10435</strain>
    </source>
</reference>
<dbReference type="SUPFAM" id="SSF51735">
    <property type="entry name" value="NAD(P)-binding Rossmann-fold domains"/>
    <property type="match status" value="1"/>
</dbReference>
<dbReference type="EMBL" id="KI669460">
    <property type="protein sequence ID" value="OCF59461.1"/>
    <property type="molecule type" value="Genomic_DNA"/>
</dbReference>
<evidence type="ECO:0000256" key="1">
    <source>
        <dbReference type="ARBA" id="ARBA00006328"/>
    </source>
</evidence>
<sequence>MLNHIISAILSILSNCEEKQLGHEVGDAFEIICLLPTTYLLSTAKAMPRTILITGATGQQGGATLRALAESIRLSEGLSIRIRILALTRDASSEKANTSLSIPGVQVVPGDLNDKSSIDKIFELYAIDSVFSVQDIFQGNEVEQGTTLVDVASQSSSSLRDQTSDRGAPEISIIPITDVLHHPPTFSLLWNFYWPPYRLSMGTKWNPNQRFKHIATSDIGQAAAEILIAGSQEKKFRKRIIYLTGDAHTPDEIRKIFKEGRNVSWEDSEQDVEVGTELTNALNTINVHPFEGTPEETRKLFPWVKDLPIWLDTEFHAGLIIG</sequence>
<dbReference type="Proteomes" id="UP000092583">
    <property type="component" value="Unassembled WGS sequence"/>
</dbReference>
<name>A0A1B9IVB0_9TREE</name>
<comment type="similarity">
    <text evidence="1">Belongs to the NmrA-type oxidoreductase family.</text>
</comment>
<reference evidence="5" key="2">
    <citation type="submission" date="2013-12" db="EMBL/GenBank/DDBJ databases">
        <title>Evolution of pathogenesis and genome organization in the Tremellales.</title>
        <authorList>
            <person name="Cuomo C."/>
            <person name="Litvintseva A."/>
            <person name="Heitman J."/>
            <person name="Chen Y."/>
            <person name="Sun S."/>
            <person name="Springer D."/>
            <person name="Dromer F."/>
            <person name="Young S."/>
            <person name="Zeng Q."/>
            <person name="Chapman S."/>
            <person name="Gujja S."/>
            <person name="Saif S."/>
            <person name="Birren B."/>
        </authorList>
    </citation>
    <scope>NUCLEOTIDE SEQUENCE [LARGE SCALE GENOMIC DNA]</scope>
    <source>
        <strain evidence="5">CBS 10435</strain>
    </source>
</reference>
<evidence type="ECO:0000256" key="2">
    <source>
        <dbReference type="ARBA" id="ARBA00022857"/>
    </source>
</evidence>
<dbReference type="PANTHER" id="PTHR42748">
    <property type="entry name" value="NITROGEN METABOLITE REPRESSION PROTEIN NMRA FAMILY MEMBER"/>
    <property type="match status" value="1"/>
</dbReference>
<feature type="domain" description="NmrA-like" evidence="3">
    <location>
        <begin position="49"/>
        <end position="154"/>
    </location>
</feature>
<dbReference type="InterPro" id="IPR008030">
    <property type="entry name" value="NmrA-like"/>
</dbReference>
<dbReference type="STRING" id="1331196.A0A1B9IVB0"/>
<proteinExistence type="inferred from homology"/>
<organism evidence="4 5">
    <name type="scientific">Kwoniella mangroviensis CBS 10435</name>
    <dbReference type="NCBI Taxonomy" id="1331196"/>
    <lineage>
        <taxon>Eukaryota</taxon>
        <taxon>Fungi</taxon>
        <taxon>Dikarya</taxon>
        <taxon>Basidiomycota</taxon>
        <taxon>Agaricomycotina</taxon>
        <taxon>Tremellomycetes</taxon>
        <taxon>Tremellales</taxon>
        <taxon>Cryptococcaceae</taxon>
        <taxon>Kwoniella</taxon>
    </lineage>
</organism>
<dbReference type="OrthoDB" id="9997102at2759"/>
<evidence type="ECO:0000259" key="3">
    <source>
        <dbReference type="Pfam" id="PF05368"/>
    </source>
</evidence>
<dbReference type="Gene3D" id="3.40.50.720">
    <property type="entry name" value="NAD(P)-binding Rossmann-like Domain"/>
    <property type="match status" value="2"/>
</dbReference>
<protein>
    <recommendedName>
        <fullName evidence="3">NmrA-like domain-containing protein</fullName>
    </recommendedName>
</protein>
<evidence type="ECO:0000313" key="5">
    <source>
        <dbReference type="Proteomes" id="UP000092583"/>
    </source>
</evidence>
<dbReference type="InterPro" id="IPR051164">
    <property type="entry name" value="NmrA-like_oxidored"/>
</dbReference>
<evidence type="ECO:0000313" key="4">
    <source>
        <dbReference type="EMBL" id="OCF59461.1"/>
    </source>
</evidence>
<dbReference type="PANTHER" id="PTHR42748:SF7">
    <property type="entry name" value="NMRA LIKE REDOX SENSOR 1-RELATED"/>
    <property type="match status" value="1"/>
</dbReference>